<evidence type="ECO:0000259" key="2">
    <source>
        <dbReference type="Pfam" id="PF03372"/>
    </source>
</evidence>
<protein>
    <submittedName>
        <fullName evidence="3">Endonuclease/exonuclease/phosphatase family protein</fullName>
    </submittedName>
</protein>
<dbReference type="RefSeq" id="WP_162350831.1">
    <property type="nucleotide sequence ID" value="NZ_QOVG01000013.1"/>
</dbReference>
<dbReference type="InterPro" id="IPR051916">
    <property type="entry name" value="GPI-anchor_lipid_remodeler"/>
</dbReference>
<dbReference type="PANTHER" id="PTHR14859">
    <property type="entry name" value="CALCOFLUOR WHITE HYPERSENSITIVE PROTEIN PRECURSOR"/>
    <property type="match status" value="1"/>
</dbReference>
<dbReference type="Pfam" id="PF03372">
    <property type="entry name" value="Exo_endo_phos"/>
    <property type="match status" value="1"/>
</dbReference>
<evidence type="ECO:0000313" key="4">
    <source>
        <dbReference type="Proteomes" id="UP001429354"/>
    </source>
</evidence>
<accession>A0ABX0AEZ1</accession>
<feature type="domain" description="Endonuclease/exonuclease/phosphatase" evidence="2">
    <location>
        <begin position="35"/>
        <end position="264"/>
    </location>
</feature>
<dbReference type="PANTHER" id="PTHR14859:SF15">
    <property type="entry name" value="ENDONUCLEASE_EXONUCLEASE_PHOSPHATASE DOMAIN-CONTAINING PROTEIN"/>
    <property type="match status" value="1"/>
</dbReference>
<dbReference type="Gene3D" id="3.60.10.10">
    <property type="entry name" value="Endonuclease/exonuclease/phosphatase"/>
    <property type="match status" value="1"/>
</dbReference>
<organism evidence="3 4">
    <name type="scientific">Pseudoxanthomonas gei</name>
    <dbReference type="NCBI Taxonomy" id="1383030"/>
    <lineage>
        <taxon>Bacteria</taxon>
        <taxon>Pseudomonadati</taxon>
        <taxon>Pseudomonadota</taxon>
        <taxon>Gammaproteobacteria</taxon>
        <taxon>Lysobacterales</taxon>
        <taxon>Lysobacteraceae</taxon>
        <taxon>Pseudoxanthomonas</taxon>
    </lineage>
</organism>
<feature type="signal peptide" evidence="1">
    <location>
        <begin position="1"/>
        <end position="26"/>
    </location>
</feature>
<dbReference type="InterPro" id="IPR036691">
    <property type="entry name" value="Endo/exonu/phosph_ase_sf"/>
</dbReference>
<dbReference type="Proteomes" id="UP001429354">
    <property type="component" value="Unassembled WGS sequence"/>
</dbReference>
<dbReference type="GO" id="GO:0004519">
    <property type="term" value="F:endonuclease activity"/>
    <property type="evidence" value="ECO:0007669"/>
    <property type="project" value="UniProtKB-KW"/>
</dbReference>
<keyword evidence="1" id="KW-0732">Signal</keyword>
<evidence type="ECO:0000256" key="1">
    <source>
        <dbReference type="SAM" id="SignalP"/>
    </source>
</evidence>
<name>A0ABX0AEZ1_9GAMM</name>
<dbReference type="EMBL" id="QOVG01000013">
    <property type="protein sequence ID" value="NDK40169.1"/>
    <property type="molecule type" value="Genomic_DNA"/>
</dbReference>
<reference evidence="3 4" key="1">
    <citation type="submission" date="2018-07" db="EMBL/GenBank/DDBJ databases">
        <title>Whole genome Sequencing of Pseudoxanthomonas gei KCTC 32298 (T).</title>
        <authorList>
            <person name="Kumar S."/>
            <person name="Bansal K."/>
            <person name="Kaur A."/>
            <person name="Patil P."/>
            <person name="Sharma S."/>
            <person name="Patil P.B."/>
        </authorList>
    </citation>
    <scope>NUCLEOTIDE SEQUENCE [LARGE SCALE GENOMIC DNA]</scope>
    <source>
        <strain evidence="3 4">KCTC 32298</strain>
    </source>
</reference>
<keyword evidence="3" id="KW-0540">Nuclease</keyword>
<feature type="chain" id="PRO_5047307672" evidence="1">
    <location>
        <begin position="27"/>
        <end position="290"/>
    </location>
</feature>
<keyword evidence="4" id="KW-1185">Reference proteome</keyword>
<keyword evidence="3" id="KW-0255">Endonuclease</keyword>
<proteinExistence type="predicted"/>
<dbReference type="SUPFAM" id="SSF56219">
    <property type="entry name" value="DNase I-like"/>
    <property type="match status" value="1"/>
</dbReference>
<sequence>MKRLACLCLLLLLSCASTTQVPPAHADGTLAVRIVTLNLYHDKDDWPARRVQIVETLRRMQPDVIALQEVLQHPDLENQARWLASELGYQWEFFSTDAPGKPRRYGNAILSRHRVLMRGQEVLRPTDDNRTVGLVRIELDGHPLNVYVTHLHWTDAGTGIRAAQVADLVRYIGTTSAGLPSLVAGDFNAAADAPELALLRQDFADTYGSLHPQADAIASSTLNLKYFAPRRIDHVFHQCNAFAPVASEILFTRPDAAGVWASDHFGLYAHLRLTAGQPQPHCGGRQGRAR</sequence>
<keyword evidence="3" id="KW-0378">Hydrolase</keyword>
<comment type="caution">
    <text evidence="3">The sequence shown here is derived from an EMBL/GenBank/DDBJ whole genome shotgun (WGS) entry which is preliminary data.</text>
</comment>
<gene>
    <name evidence="3" type="ORF">DT603_15120</name>
</gene>
<evidence type="ECO:0000313" key="3">
    <source>
        <dbReference type="EMBL" id="NDK40169.1"/>
    </source>
</evidence>
<dbReference type="InterPro" id="IPR005135">
    <property type="entry name" value="Endo/exonuclease/phosphatase"/>
</dbReference>
<dbReference type="PROSITE" id="PS51257">
    <property type="entry name" value="PROKAR_LIPOPROTEIN"/>
    <property type="match status" value="1"/>
</dbReference>